<accession>A0AAE1P1P1</accession>
<comment type="caution">
    <text evidence="2">The sequence shown here is derived from an EMBL/GenBank/DDBJ whole genome shotgun (WGS) entry which is preliminary data.</text>
</comment>
<evidence type="ECO:0000313" key="3">
    <source>
        <dbReference type="Proteomes" id="UP001292094"/>
    </source>
</evidence>
<evidence type="ECO:0000313" key="2">
    <source>
        <dbReference type="EMBL" id="KAK4300133.1"/>
    </source>
</evidence>
<feature type="domain" description="Complex 1 LYR protein" evidence="1">
    <location>
        <begin position="7"/>
        <end position="58"/>
    </location>
</feature>
<organism evidence="2 3">
    <name type="scientific">Petrolisthes manimaculis</name>
    <dbReference type="NCBI Taxonomy" id="1843537"/>
    <lineage>
        <taxon>Eukaryota</taxon>
        <taxon>Metazoa</taxon>
        <taxon>Ecdysozoa</taxon>
        <taxon>Arthropoda</taxon>
        <taxon>Crustacea</taxon>
        <taxon>Multicrustacea</taxon>
        <taxon>Malacostraca</taxon>
        <taxon>Eumalacostraca</taxon>
        <taxon>Eucarida</taxon>
        <taxon>Decapoda</taxon>
        <taxon>Pleocyemata</taxon>
        <taxon>Anomura</taxon>
        <taxon>Galatheoidea</taxon>
        <taxon>Porcellanidae</taxon>
        <taxon>Petrolisthes</taxon>
    </lineage>
</organism>
<sequence>MSAPTRRQVLQLYRALLQYGQTLELTDTQYYQQRVRKEFDANRTLTDERKTQYYFEKGLVFLSKQRLV</sequence>
<protein>
    <recommendedName>
        <fullName evidence="1">Complex 1 LYR protein domain-containing protein</fullName>
    </recommendedName>
</protein>
<proteinExistence type="predicted"/>
<dbReference type="InterPro" id="IPR008011">
    <property type="entry name" value="Complex1_LYR_dom"/>
</dbReference>
<dbReference type="EMBL" id="JAWZYT010003110">
    <property type="protein sequence ID" value="KAK4300133.1"/>
    <property type="molecule type" value="Genomic_DNA"/>
</dbReference>
<gene>
    <name evidence="2" type="ORF">Pmani_027650</name>
</gene>
<dbReference type="AlphaFoldDB" id="A0AAE1P1P1"/>
<dbReference type="Pfam" id="PF05347">
    <property type="entry name" value="Complex1_LYR"/>
    <property type="match status" value="1"/>
</dbReference>
<name>A0AAE1P1P1_9EUCA</name>
<evidence type="ECO:0000259" key="1">
    <source>
        <dbReference type="Pfam" id="PF05347"/>
    </source>
</evidence>
<reference evidence="2" key="1">
    <citation type="submission" date="2023-11" db="EMBL/GenBank/DDBJ databases">
        <title>Genome assemblies of two species of porcelain crab, Petrolisthes cinctipes and Petrolisthes manimaculis (Anomura: Porcellanidae).</title>
        <authorList>
            <person name="Angst P."/>
        </authorList>
    </citation>
    <scope>NUCLEOTIDE SEQUENCE</scope>
    <source>
        <strain evidence="2">PB745_02</strain>
        <tissue evidence="2">Gill</tissue>
    </source>
</reference>
<dbReference type="Proteomes" id="UP001292094">
    <property type="component" value="Unassembled WGS sequence"/>
</dbReference>
<keyword evidence="3" id="KW-1185">Reference proteome</keyword>